<dbReference type="CDD" id="cd16432">
    <property type="entry name" value="CheB_Rec"/>
    <property type="match status" value="1"/>
</dbReference>
<evidence type="ECO:0000259" key="8">
    <source>
        <dbReference type="PROSITE" id="PS50110"/>
    </source>
</evidence>
<dbReference type="PANTHER" id="PTHR42872">
    <property type="entry name" value="PROTEIN-GLUTAMATE METHYLESTERASE/PROTEIN-GLUTAMINE GLUTAMINASE"/>
    <property type="match status" value="1"/>
</dbReference>
<gene>
    <name evidence="10" type="primary">cheB_1</name>
    <name evidence="5" type="synonym">cheB</name>
    <name evidence="10" type="ORF">D791_01130</name>
</gene>
<dbReference type="PANTHER" id="PTHR42872:SF6">
    <property type="entry name" value="PROTEIN-GLUTAMATE METHYLESTERASE_PROTEIN-GLUTAMINE GLUTAMINASE"/>
    <property type="match status" value="1"/>
</dbReference>
<dbReference type="GO" id="GO:0000156">
    <property type="term" value="F:phosphorelay response regulator activity"/>
    <property type="evidence" value="ECO:0007669"/>
    <property type="project" value="InterPro"/>
</dbReference>
<feature type="active site" evidence="5 6">
    <location>
        <position position="178"/>
    </location>
</feature>
<feature type="active site" evidence="5 6">
    <location>
        <position position="204"/>
    </location>
</feature>
<organism evidence="10 11">
    <name type="scientific">Nitrincola nitratireducens</name>
    <dbReference type="NCBI Taxonomy" id="1229521"/>
    <lineage>
        <taxon>Bacteria</taxon>
        <taxon>Pseudomonadati</taxon>
        <taxon>Pseudomonadota</taxon>
        <taxon>Gammaproteobacteria</taxon>
        <taxon>Oceanospirillales</taxon>
        <taxon>Oceanospirillaceae</taxon>
        <taxon>Nitrincola</taxon>
    </lineage>
</organism>
<dbReference type="Proteomes" id="UP000019464">
    <property type="component" value="Unassembled WGS sequence"/>
</dbReference>
<evidence type="ECO:0000256" key="4">
    <source>
        <dbReference type="ARBA" id="ARBA00048267"/>
    </source>
</evidence>
<keyword evidence="3 5" id="KW-0378">Hydrolase</keyword>
<dbReference type="PROSITE" id="PS50122">
    <property type="entry name" value="CHEB"/>
    <property type="match status" value="1"/>
</dbReference>
<accession>W9V5N3</accession>
<dbReference type="GO" id="GO:0008984">
    <property type="term" value="F:protein-glutamate methylesterase activity"/>
    <property type="evidence" value="ECO:0007669"/>
    <property type="project" value="UniProtKB-UniRule"/>
</dbReference>
<dbReference type="HAMAP" id="MF_00099">
    <property type="entry name" value="CheB_chemtxs"/>
    <property type="match status" value="1"/>
</dbReference>
<evidence type="ECO:0000259" key="9">
    <source>
        <dbReference type="PROSITE" id="PS50122"/>
    </source>
</evidence>
<dbReference type="EC" id="3.5.1.44" evidence="5"/>
<reference evidence="11" key="1">
    <citation type="submission" date="2012-11" db="EMBL/GenBank/DDBJ databases">
        <authorList>
            <person name="Singh A."/>
            <person name="Pinnaka A.K."/>
            <person name="Vaidya B."/>
        </authorList>
    </citation>
    <scope>NUCLEOTIDE SEQUENCE [LARGE SCALE GENOMIC DNA]</scope>
    <source>
        <strain evidence="11">AK23</strain>
    </source>
</reference>
<dbReference type="CDD" id="cd17541">
    <property type="entry name" value="REC_CheB-like"/>
    <property type="match status" value="1"/>
</dbReference>
<name>W9V5N3_9GAMM</name>
<dbReference type="EC" id="3.1.1.61" evidence="5"/>
<comment type="catalytic activity">
    <reaction evidence="4 5">
        <text>[protein]-L-glutamate 5-O-methyl ester + H2O = L-glutamyl-[protein] + methanol + H(+)</text>
        <dbReference type="Rhea" id="RHEA:23236"/>
        <dbReference type="Rhea" id="RHEA-COMP:10208"/>
        <dbReference type="Rhea" id="RHEA-COMP:10311"/>
        <dbReference type="ChEBI" id="CHEBI:15377"/>
        <dbReference type="ChEBI" id="CHEBI:15378"/>
        <dbReference type="ChEBI" id="CHEBI:17790"/>
        <dbReference type="ChEBI" id="CHEBI:29973"/>
        <dbReference type="ChEBI" id="CHEBI:82795"/>
        <dbReference type="EC" id="3.1.1.61"/>
    </reaction>
</comment>
<dbReference type="AlphaFoldDB" id="W9V5N3"/>
<dbReference type="EMBL" id="AONB01000003">
    <property type="protein sequence ID" value="EXJ12241.1"/>
    <property type="molecule type" value="Genomic_DNA"/>
</dbReference>
<feature type="domain" description="CheB-type methylesterase" evidence="9">
    <location>
        <begin position="166"/>
        <end position="357"/>
    </location>
</feature>
<evidence type="ECO:0000256" key="7">
    <source>
        <dbReference type="PROSITE-ProRule" id="PRU00169"/>
    </source>
</evidence>
<dbReference type="NCBIfam" id="NF009206">
    <property type="entry name" value="PRK12555.1"/>
    <property type="match status" value="1"/>
</dbReference>
<dbReference type="InterPro" id="IPR001789">
    <property type="entry name" value="Sig_transdc_resp-reg_receiver"/>
</dbReference>
<dbReference type="RefSeq" id="WP_036508618.1">
    <property type="nucleotide sequence ID" value="NZ_AONB01000003.1"/>
</dbReference>
<dbReference type="GO" id="GO:0005737">
    <property type="term" value="C:cytoplasm"/>
    <property type="evidence" value="ECO:0007669"/>
    <property type="project" value="UniProtKB-SubCell"/>
</dbReference>
<keyword evidence="5 7" id="KW-0597">Phosphoprotein</keyword>
<dbReference type="InterPro" id="IPR000673">
    <property type="entry name" value="Sig_transdc_resp-reg_Me-estase"/>
</dbReference>
<dbReference type="SUPFAM" id="SSF52172">
    <property type="entry name" value="CheY-like"/>
    <property type="match status" value="1"/>
</dbReference>
<evidence type="ECO:0000256" key="6">
    <source>
        <dbReference type="PROSITE-ProRule" id="PRU00050"/>
    </source>
</evidence>
<comment type="caution">
    <text evidence="10">The sequence shown here is derived from an EMBL/GenBank/DDBJ whole genome shotgun (WGS) entry which is preliminary data.</text>
</comment>
<dbReference type="PATRIC" id="fig|1229521.3.peg.1133"/>
<comment type="subcellular location">
    <subcellularLocation>
        <location evidence="5">Cytoplasm</location>
    </subcellularLocation>
</comment>
<comment type="function">
    <text evidence="5">Involved in chemotaxis. Part of a chemotaxis signal transduction system that modulates chemotaxis in response to various stimuli. Catalyzes the demethylation of specific methylglutamate residues introduced into the chemoreceptors (methyl-accepting chemotaxis proteins or MCP) by CheR. Also mediates the irreversible deamidation of specific glutamine residues to glutamic acid.</text>
</comment>
<evidence type="ECO:0000256" key="5">
    <source>
        <dbReference type="HAMAP-Rule" id="MF_00099"/>
    </source>
</evidence>
<dbReference type="InterPro" id="IPR008248">
    <property type="entry name" value="CheB-like"/>
</dbReference>
<reference evidence="10 11" key="2">
    <citation type="journal article" date="2015" name="Syst. Appl. Microbiol.">
        <title>Nitrincola nitratireducens sp. nov. isolated from a haloalkaline crater lake.</title>
        <authorList>
            <person name="Singh A."/>
            <person name="Vaidya B."/>
            <person name="Tanuku N.R."/>
            <person name="Pinnaka A.K."/>
        </authorList>
    </citation>
    <scope>NUCLEOTIDE SEQUENCE [LARGE SCALE GENOMIC DNA]</scope>
    <source>
        <strain evidence="10 11">AK23</strain>
    </source>
</reference>
<dbReference type="OrthoDB" id="9793421at2"/>
<dbReference type="Gene3D" id="3.40.50.2300">
    <property type="match status" value="1"/>
</dbReference>
<dbReference type="Pfam" id="PF00072">
    <property type="entry name" value="Response_reg"/>
    <property type="match status" value="1"/>
</dbReference>
<dbReference type="InterPro" id="IPR035909">
    <property type="entry name" value="CheB_C"/>
</dbReference>
<evidence type="ECO:0000313" key="10">
    <source>
        <dbReference type="EMBL" id="EXJ12241.1"/>
    </source>
</evidence>
<dbReference type="NCBIfam" id="NF001965">
    <property type="entry name" value="PRK00742.1"/>
    <property type="match status" value="1"/>
</dbReference>
<evidence type="ECO:0000256" key="1">
    <source>
        <dbReference type="ARBA" id="ARBA00022490"/>
    </source>
</evidence>
<proteinExistence type="inferred from homology"/>
<comment type="catalytic activity">
    <reaction evidence="5">
        <text>L-glutaminyl-[protein] + H2O = L-glutamyl-[protein] + NH4(+)</text>
        <dbReference type="Rhea" id="RHEA:16441"/>
        <dbReference type="Rhea" id="RHEA-COMP:10207"/>
        <dbReference type="Rhea" id="RHEA-COMP:10208"/>
        <dbReference type="ChEBI" id="CHEBI:15377"/>
        <dbReference type="ChEBI" id="CHEBI:28938"/>
        <dbReference type="ChEBI" id="CHEBI:29973"/>
        <dbReference type="ChEBI" id="CHEBI:30011"/>
        <dbReference type="EC" id="3.5.1.44"/>
    </reaction>
</comment>
<sequence length="357" mass="38419">MSKINVLVVDDSAVVRQTLSDIINSAPDMQVCDTASDPYIAVEKIKHMRPDVITLDVEMPRMDGITFLRKIMSQHPIPVIICSSLVSNRSETHIKALEAGAVDIIAKPTLGTRKFLEESSQRICDAIRGAAQAQISKLISTKNSHGRSEKLTADAVIAASKTLAMSETTDKIIVIGASTGGTEAIRQVLEQMPRNCPAIAIVQHMPEGFTRSFADRLNSLCDINVKEAENGDSLLKGHALIAPGNRHLLIKRSGARYYVEIKDGPLVSRHRPSVDVLFRSAARYAGKNALGAILTGMGDDGAVGMLEMRESGAWTCGQDEASSVVYGMPKEALIKGGVVSQLPLSHIAAALIRESSR</sequence>
<dbReference type="SMART" id="SM00448">
    <property type="entry name" value="REC"/>
    <property type="match status" value="1"/>
</dbReference>
<dbReference type="SUPFAM" id="SSF52738">
    <property type="entry name" value="Methylesterase CheB, C-terminal domain"/>
    <property type="match status" value="1"/>
</dbReference>
<keyword evidence="1 5" id="KW-0963">Cytoplasm</keyword>
<protein>
    <recommendedName>
        <fullName evidence="5">Protein-glutamate methylesterase/protein-glutamine glutaminase</fullName>
        <ecNumber evidence="5">3.1.1.61</ecNumber>
        <ecNumber evidence="5">3.5.1.44</ecNumber>
    </recommendedName>
</protein>
<dbReference type="GO" id="GO:0006935">
    <property type="term" value="P:chemotaxis"/>
    <property type="evidence" value="ECO:0007669"/>
    <property type="project" value="UniProtKB-UniRule"/>
</dbReference>
<feature type="domain" description="Response regulatory" evidence="8">
    <location>
        <begin position="5"/>
        <end position="122"/>
    </location>
</feature>
<keyword evidence="11" id="KW-1185">Reference proteome</keyword>
<comment type="PTM">
    <text evidence="5">Phosphorylated by CheA. Phosphorylation of the N-terminal regulatory domain activates the methylesterase activity.</text>
</comment>
<dbReference type="STRING" id="1229521.D791_01130"/>
<dbReference type="PIRSF" id="PIRSF000876">
    <property type="entry name" value="RR_chemtxs_CheB"/>
    <property type="match status" value="1"/>
</dbReference>
<keyword evidence="2 5" id="KW-0145">Chemotaxis</keyword>
<comment type="domain">
    <text evidence="5">Contains a C-terminal catalytic domain, and an N-terminal region which modulates catalytic activity.</text>
</comment>
<dbReference type="Gene3D" id="3.40.50.180">
    <property type="entry name" value="Methylesterase CheB, C-terminal domain"/>
    <property type="match status" value="1"/>
</dbReference>
<comment type="similarity">
    <text evidence="5">Belongs to the CheB family.</text>
</comment>
<dbReference type="GO" id="GO:0050568">
    <property type="term" value="F:protein-glutamine glutaminase activity"/>
    <property type="evidence" value="ECO:0007669"/>
    <property type="project" value="UniProtKB-UniRule"/>
</dbReference>
<dbReference type="InterPro" id="IPR011006">
    <property type="entry name" value="CheY-like_superfamily"/>
</dbReference>
<feature type="modified residue" description="4-aspartylphosphate" evidence="5 7">
    <location>
        <position position="56"/>
    </location>
</feature>
<dbReference type="PROSITE" id="PS50110">
    <property type="entry name" value="RESPONSE_REGULATORY"/>
    <property type="match status" value="1"/>
</dbReference>
<feature type="active site" evidence="5 6">
    <location>
        <position position="300"/>
    </location>
</feature>
<evidence type="ECO:0000256" key="2">
    <source>
        <dbReference type="ARBA" id="ARBA00022500"/>
    </source>
</evidence>
<dbReference type="Pfam" id="PF01339">
    <property type="entry name" value="CheB_methylest"/>
    <property type="match status" value="1"/>
</dbReference>
<evidence type="ECO:0000256" key="3">
    <source>
        <dbReference type="ARBA" id="ARBA00022801"/>
    </source>
</evidence>
<evidence type="ECO:0000313" key="11">
    <source>
        <dbReference type="Proteomes" id="UP000019464"/>
    </source>
</evidence>